<sequence>MSNGKSTIMIVDDHPLFRKGLQRFITYEEDLEVTKECHSGAEALESALQDDPDLILLDLNMQGMDGLETLRQMRAKGVTARIVMLTVSDTEEDVLTAMQYGADGYLLKDMEPEDIVANIKQAVLGKLALSDRLTQVLAQSWHKPKTQHPNKLSSLTEREHQTLILLTKGMSNRLIATELKISEATAKVHVKNLLKKLDLHSRLEAAAWLMENSR</sequence>
<evidence type="ECO:0000313" key="6">
    <source>
        <dbReference type="Proteomes" id="UP001304071"/>
    </source>
</evidence>
<dbReference type="CDD" id="cd06170">
    <property type="entry name" value="LuxR_C_like"/>
    <property type="match status" value="1"/>
</dbReference>
<name>A0ABZ0QJ26_9VIBR</name>
<dbReference type="SUPFAM" id="SSF46894">
    <property type="entry name" value="C-terminal effector domain of the bipartite response regulators"/>
    <property type="match status" value="1"/>
</dbReference>
<dbReference type="PROSITE" id="PS50110">
    <property type="entry name" value="RESPONSE_REGULATORY"/>
    <property type="match status" value="1"/>
</dbReference>
<proteinExistence type="predicted"/>
<evidence type="ECO:0000259" key="4">
    <source>
        <dbReference type="PROSITE" id="PS50110"/>
    </source>
</evidence>
<dbReference type="InterPro" id="IPR016032">
    <property type="entry name" value="Sig_transdc_resp-reg_C-effctor"/>
</dbReference>
<dbReference type="InterPro" id="IPR000792">
    <property type="entry name" value="Tscrpt_reg_LuxR_C"/>
</dbReference>
<dbReference type="PRINTS" id="PR00038">
    <property type="entry name" value="HTHLUXR"/>
</dbReference>
<dbReference type="InterPro" id="IPR001789">
    <property type="entry name" value="Sig_transdc_resp-reg_receiver"/>
</dbReference>
<feature type="domain" description="Response regulatory" evidence="4">
    <location>
        <begin position="7"/>
        <end position="123"/>
    </location>
</feature>
<dbReference type="Pfam" id="PF00072">
    <property type="entry name" value="Response_reg"/>
    <property type="match status" value="1"/>
</dbReference>
<dbReference type="NCBIfam" id="NF007935">
    <property type="entry name" value="PRK10651.1"/>
    <property type="match status" value="1"/>
</dbReference>
<evidence type="ECO:0000256" key="2">
    <source>
        <dbReference type="PROSITE-ProRule" id="PRU00169"/>
    </source>
</evidence>
<organism evidence="5 6">
    <name type="scientific">Vibrio porteresiae DSM 19223</name>
    <dbReference type="NCBI Taxonomy" id="1123496"/>
    <lineage>
        <taxon>Bacteria</taxon>
        <taxon>Pseudomonadati</taxon>
        <taxon>Pseudomonadota</taxon>
        <taxon>Gammaproteobacteria</taxon>
        <taxon>Vibrionales</taxon>
        <taxon>Vibrionaceae</taxon>
        <taxon>Vibrio</taxon>
    </lineage>
</organism>
<dbReference type="PANTHER" id="PTHR43214">
    <property type="entry name" value="TWO-COMPONENT RESPONSE REGULATOR"/>
    <property type="match status" value="1"/>
</dbReference>
<dbReference type="Gene3D" id="3.40.50.2300">
    <property type="match status" value="1"/>
</dbReference>
<evidence type="ECO:0000256" key="1">
    <source>
        <dbReference type="ARBA" id="ARBA00023125"/>
    </source>
</evidence>
<dbReference type="InterPro" id="IPR011006">
    <property type="entry name" value="CheY-like_superfamily"/>
</dbReference>
<dbReference type="SMART" id="SM00448">
    <property type="entry name" value="REC"/>
    <property type="match status" value="1"/>
</dbReference>
<dbReference type="Proteomes" id="UP001304071">
    <property type="component" value="Chromosome 2"/>
</dbReference>
<dbReference type="EMBL" id="CP138204">
    <property type="protein sequence ID" value="WPC76509.1"/>
    <property type="molecule type" value="Genomic_DNA"/>
</dbReference>
<evidence type="ECO:0000313" key="5">
    <source>
        <dbReference type="EMBL" id="WPC76509.1"/>
    </source>
</evidence>
<evidence type="ECO:0000259" key="3">
    <source>
        <dbReference type="PROSITE" id="PS50043"/>
    </source>
</evidence>
<dbReference type="Pfam" id="PF00196">
    <property type="entry name" value="GerE"/>
    <property type="match status" value="1"/>
</dbReference>
<keyword evidence="1" id="KW-0238">DNA-binding</keyword>
<dbReference type="PROSITE" id="PS50043">
    <property type="entry name" value="HTH_LUXR_2"/>
    <property type="match status" value="1"/>
</dbReference>
<dbReference type="SUPFAM" id="SSF52172">
    <property type="entry name" value="CheY-like"/>
    <property type="match status" value="1"/>
</dbReference>
<gene>
    <name evidence="5" type="primary">narL</name>
    <name evidence="5" type="ORF">R8Z52_18445</name>
</gene>
<accession>A0ABZ0QJ26</accession>
<reference evidence="5 6" key="1">
    <citation type="submission" date="2023-11" db="EMBL/GenBank/DDBJ databases">
        <title>Plant-associative lifestyle of Vibrio porteresiae and its evolutionary dynamics.</title>
        <authorList>
            <person name="Rameshkumar N."/>
            <person name="Kirti K."/>
        </authorList>
    </citation>
    <scope>NUCLEOTIDE SEQUENCE [LARGE SCALE GENOMIC DNA]</scope>
    <source>
        <strain evidence="5 6">MSSRF30</strain>
    </source>
</reference>
<dbReference type="RefSeq" id="WP_261896916.1">
    <property type="nucleotide sequence ID" value="NZ_AP024896.1"/>
</dbReference>
<dbReference type="InterPro" id="IPR039420">
    <property type="entry name" value="WalR-like"/>
</dbReference>
<keyword evidence="6" id="KW-1185">Reference proteome</keyword>
<feature type="domain" description="HTH luxR-type" evidence="3">
    <location>
        <begin position="148"/>
        <end position="213"/>
    </location>
</feature>
<keyword evidence="2" id="KW-0597">Phosphoprotein</keyword>
<dbReference type="SMART" id="SM00421">
    <property type="entry name" value="HTH_LUXR"/>
    <property type="match status" value="1"/>
</dbReference>
<dbReference type="PANTHER" id="PTHR43214:SF38">
    <property type="entry name" value="NITRATE_NITRITE RESPONSE REGULATOR PROTEIN NARL"/>
    <property type="match status" value="1"/>
</dbReference>
<protein>
    <submittedName>
        <fullName evidence="5">Two-component system response regulator NarL</fullName>
    </submittedName>
</protein>
<feature type="modified residue" description="4-aspartylphosphate" evidence="2">
    <location>
        <position position="58"/>
    </location>
</feature>